<dbReference type="InterPro" id="IPR049906">
    <property type="entry name" value="LxmA-like_leader"/>
</dbReference>
<proteinExistence type="predicted"/>
<keyword evidence="2" id="KW-1185">Reference proteome</keyword>
<comment type="caution">
    <text evidence="1">The sequence shown here is derived from an EMBL/GenBank/DDBJ whole genome shotgun (WGS) entry which is preliminary data.</text>
</comment>
<dbReference type="RefSeq" id="WP_055704500.1">
    <property type="nucleotide sequence ID" value="NZ_JBPJFI010000001.1"/>
</dbReference>
<gene>
    <name evidence="1" type="ORF">FB563_3451</name>
</gene>
<sequence>MEKATAIEDLMAGYEAYSDARELGVTSAVDAPATSPACIASATASWLASQFSAKTISGGC</sequence>
<organism evidence="1 2">
    <name type="scientific">Streptomyces puniciscabiei</name>
    <dbReference type="NCBI Taxonomy" id="164348"/>
    <lineage>
        <taxon>Bacteria</taxon>
        <taxon>Bacillati</taxon>
        <taxon>Actinomycetota</taxon>
        <taxon>Actinomycetes</taxon>
        <taxon>Kitasatosporales</taxon>
        <taxon>Streptomycetaceae</taxon>
        <taxon>Streptomyces</taxon>
    </lineage>
</organism>
<dbReference type="OrthoDB" id="3540895at2"/>
<dbReference type="AlphaFoldDB" id="A0A542UH56"/>
<name>A0A542UH56_9ACTN</name>
<reference evidence="1 2" key="1">
    <citation type="submission" date="2019-06" db="EMBL/GenBank/DDBJ databases">
        <title>Sequencing the genomes of 1000 actinobacteria strains.</title>
        <authorList>
            <person name="Klenk H.-P."/>
        </authorList>
    </citation>
    <scope>NUCLEOTIDE SEQUENCE [LARGE SCALE GENOMIC DNA]</scope>
    <source>
        <strain evidence="1 2">DSM 41929</strain>
    </source>
</reference>
<dbReference type="NCBIfam" id="NF038146">
    <property type="entry name" value="LxmA_leader"/>
    <property type="match status" value="1"/>
</dbReference>
<evidence type="ECO:0000313" key="1">
    <source>
        <dbReference type="EMBL" id="TQK98425.1"/>
    </source>
</evidence>
<evidence type="ECO:0000313" key="2">
    <source>
        <dbReference type="Proteomes" id="UP000318103"/>
    </source>
</evidence>
<dbReference type="EMBL" id="VFNX01000001">
    <property type="protein sequence ID" value="TQK98425.1"/>
    <property type="molecule type" value="Genomic_DNA"/>
</dbReference>
<protein>
    <submittedName>
        <fullName evidence="1">Uncharacterized protein</fullName>
    </submittedName>
</protein>
<dbReference type="Proteomes" id="UP000318103">
    <property type="component" value="Unassembled WGS sequence"/>
</dbReference>
<accession>A0A542UH56</accession>